<evidence type="ECO:0000313" key="5">
    <source>
        <dbReference type="Proteomes" id="UP000594688"/>
    </source>
</evidence>
<feature type="coiled-coil region" evidence="1">
    <location>
        <begin position="102"/>
        <end position="158"/>
    </location>
</feature>
<sequence>MSEEEKNNETPPEEPSEKTAEPGQELDDAIHALAPEEPDPDLDPDLTEEDFNPEDSEPTDKKKETPPGRRPGRGFFDVLVVLVLAGLGVGEYLFVERQKAQQRFLNDRFTKIEQSIQSLENRKPSSPSAPSAEIQSAIDNLSSQIQELKGQVNTTRDQQQETVNWVKGELEKVKSAPPAKQEEPEPEEPEEEPQEVEEAEPETHEPEAHGSDDFNPEESFIDFVENLGAIVIDGIKDGVVFVWNKLNDLIDPPADSPAATPASK</sequence>
<feature type="compositionally biased region" description="Acidic residues" evidence="2">
    <location>
        <begin position="36"/>
        <end position="57"/>
    </location>
</feature>
<feature type="compositionally biased region" description="Basic and acidic residues" evidence="2">
    <location>
        <begin position="201"/>
        <end position="212"/>
    </location>
</feature>
<feature type="transmembrane region" description="Helical" evidence="3">
    <location>
        <begin position="75"/>
        <end position="95"/>
    </location>
</feature>
<dbReference type="EMBL" id="CP048685">
    <property type="protein sequence ID" value="QPJ61221.1"/>
    <property type="molecule type" value="Genomic_DNA"/>
</dbReference>
<evidence type="ECO:0000256" key="2">
    <source>
        <dbReference type="SAM" id="MobiDB-lite"/>
    </source>
</evidence>
<dbReference type="KEGG" id="nli:G3M70_04680"/>
<keyword evidence="3" id="KW-1133">Transmembrane helix</keyword>
<dbReference type="AlphaFoldDB" id="A0A7T0BUS1"/>
<keyword evidence="3" id="KW-0472">Membrane</keyword>
<dbReference type="Proteomes" id="UP000594688">
    <property type="component" value="Chromosome"/>
</dbReference>
<protein>
    <submittedName>
        <fullName evidence="4">Uncharacterized protein</fullName>
    </submittedName>
</protein>
<feature type="compositionally biased region" description="Basic and acidic residues" evidence="2">
    <location>
        <begin position="58"/>
        <end position="67"/>
    </location>
</feature>
<feature type="compositionally biased region" description="Acidic residues" evidence="2">
    <location>
        <begin position="184"/>
        <end position="200"/>
    </location>
</feature>
<keyword evidence="3" id="KW-0812">Transmembrane</keyword>
<accession>A0A7T0BUS1</accession>
<evidence type="ECO:0000313" key="4">
    <source>
        <dbReference type="EMBL" id="QPJ61221.1"/>
    </source>
</evidence>
<feature type="region of interest" description="Disordered" evidence="2">
    <location>
        <begin position="168"/>
        <end position="219"/>
    </location>
</feature>
<reference evidence="4 5" key="1">
    <citation type="submission" date="2020-02" db="EMBL/GenBank/DDBJ databases">
        <title>Genomic and physiological characterization of two novel Nitrospinaceae genera.</title>
        <authorList>
            <person name="Mueller A.J."/>
            <person name="Jung M.-Y."/>
            <person name="Strachan C.R."/>
            <person name="Herbold C.W."/>
            <person name="Kirkegaard R.H."/>
            <person name="Daims H."/>
        </authorList>
    </citation>
    <scope>NUCLEOTIDE SEQUENCE [LARGE SCALE GENOMIC DNA]</scope>
    <source>
        <strain evidence="4">EB</strain>
    </source>
</reference>
<evidence type="ECO:0000256" key="3">
    <source>
        <dbReference type="SAM" id="Phobius"/>
    </source>
</evidence>
<gene>
    <name evidence="4" type="ORF">G3M70_04680</name>
</gene>
<proteinExistence type="predicted"/>
<evidence type="ECO:0000256" key="1">
    <source>
        <dbReference type="SAM" id="Coils"/>
    </source>
</evidence>
<feature type="region of interest" description="Disordered" evidence="2">
    <location>
        <begin position="1"/>
        <end position="73"/>
    </location>
</feature>
<keyword evidence="1" id="KW-0175">Coiled coil</keyword>
<organism evidence="4 5">
    <name type="scientific">Candidatus Nitronauta litoralis</name>
    <dbReference type="NCBI Taxonomy" id="2705533"/>
    <lineage>
        <taxon>Bacteria</taxon>
        <taxon>Pseudomonadati</taxon>
        <taxon>Nitrospinota/Tectimicrobiota group</taxon>
        <taxon>Nitrospinota</taxon>
        <taxon>Nitrospinia</taxon>
        <taxon>Nitrospinales</taxon>
        <taxon>Nitrospinaceae</taxon>
        <taxon>Candidatus Nitronauta</taxon>
    </lineage>
</organism>
<name>A0A7T0BUS1_9BACT</name>